<reference evidence="1 2" key="1">
    <citation type="submission" date="2017-03" db="EMBL/GenBank/DDBJ databases">
        <title>An alternative strategy for trypanosome survival in the mammalian bloodstream revealed through genome and transcriptome analysis of the ubiquitous bovine parasite Trypanosoma (Megatrypanum) theileri.</title>
        <authorList>
            <person name="Kelly S."/>
            <person name="Ivens A."/>
            <person name="Mott A."/>
            <person name="O'Neill E."/>
            <person name="Emms D."/>
            <person name="Macleod O."/>
            <person name="Voorheis P."/>
            <person name="Matthews J."/>
            <person name="Matthews K."/>
            <person name="Carrington M."/>
        </authorList>
    </citation>
    <scope>NUCLEOTIDE SEQUENCE [LARGE SCALE GENOMIC DNA]</scope>
    <source>
        <strain evidence="1">Edinburgh</strain>
    </source>
</reference>
<organism evidence="1 2">
    <name type="scientific">Trypanosoma theileri</name>
    <dbReference type="NCBI Taxonomy" id="67003"/>
    <lineage>
        <taxon>Eukaryota</taxon>
        <taxon>Discoba</taxon>
        <taxon>Euglenozoa</taxon>
        <taxon>Kinetoplastea</taxon>
        <taxon>Metakinetoplastina</taxon>
        <taxon>Trypanosomatida</taxon>
        <taxon>Trypanosomatidae</taxon>
        <taxon>Trypanosoma</taxon>
    </lineage>
</organism>
<dbReference type="GeneID" id="39983787"/>
<dbReference type="VEuPathDB" id="TriTrypDB:TM35_000081420"/>
<keyword evidence="2" id="KW-1185">Reference proteome</keyword>
<dbReference type="EMBL" id="NBCO01000008">
    <property type="protein sequence ID" value="ORC90344.1"/>
    <property type="molecule type" value="Genomic_DNA"/>
</dbReference>
<protein>
    <submittedName>
        <fullName evidence="1">Uncharacterized protein</fullName>
    </submittedName>
</protein>
<dbReference type="Proteomes" id="UP000192257">
    <property type="component" value="Unassembled WGS sequence"/>
</dbReference>
<name>A0A1X0P074_9TRYP</name>
<dbReference type="RefSeq" id="XP_028884410.1">
    <property type="nucleotide sequence ID" value="XM_029024007.1"/>
</dbReference>
<proteinExistence type="predicted"/>
<accession>A0A1X0P074</accession>
<comment type="caution">
    <text evidence="1">The sequence shown here is derived from an EMBL/GenBank/DDBJ whole genome shotgun (WGS) entry which is preliminary data.</text>
</comment>
<evidence type="ECO:0000313" key="1">
    <source>
        <dbReference type="EMBL" id="ORC90344.1"/>
    </source>
</evidence>
<dbReference type="AlphaFoldDB" id="A0A1X0P074"/>
<evidence type="ECO:0000313" key="2">
    <source>
        <dbReference type="Proteomes" id="UP000192257"/>
    </source>
</evidence>
<sequence>MRIKLPKNYNNTATFCKTDEQAAEDAQKEKENRRRSLNAANISGINTKELPLLLLLSMCAEHCGGVHLKSVGNHLFTVKNNTIATVFSTLSTEKINSDDTHWARVHHFFVWKYLISFHFYTCKQSIAVHLVVCLTLQLCGSGK</sequence>
<gene>
    <name evidence="1" type="ORF">TM35_000081420</name>
</gene>